<dbReference type="PROSITE" id="PS50072">
    <property type="entry name" value="CSA_PPIASE_2"/>
    <property type="match status" value="1"/>
</dbReference>
<evidence type="ECO:0000313" key="3">
    <source>
        <dbReference type="EMBL" id="KAG7337644.1"/>
    </source>
</evidence>
<evidence type="ECO:0000313" key="4">
    <source>
        <dbReference type="EMBL" id="KAG7368232.1"/>
    </source>
</evidence>
<protein>
    <recommendedName>
        <fullName evidence="2">PPIase cyclophilin-type domain-containing protein</fullName>
    </recommendedName>
</protein>
<keyword evidence="1" id="KW-1133">Transmembrane helix</keyword>
<keyword evidence="1" id="KW-0812">Transmembrane</keyword>
<dbReference type="Proteomes" id="UP000693970">
    <property type="component" value="Unassembled WGS sequence"/>
</dbReference>
<dbReference type="EMBL" id="JAGRRH010000006">
    <property type="protein sequence ID" value="KAG7368232.1"/>
    <property type="molecule type" value="Genomic_DNA"/>
</dbReference>
<dbReference type="GO" id="GO:0003755">
    <property type="term" value="F:peptidyl-prolyl cis-trans isomerase activity"/>
    <property type="evidence" value="ECO:0007669"/>
    <property type="project" value="InterPro"/>
</dbReference>
<dbReference type="OrthoDB" id="41922at2759"/>
<dbReference type="InterPro" id="IPR002130">
    <property type="entry name" value="Cyclophilin-type_PPIase_dom"/>
</dbReference>
<evidence type="ECO:0000259" key="2">
    <source>
        <dbReference type="PROSITE" id="PS50072"/>
    </source>
</evidence>
<feature type="transmembrane region" description="Helical" evidence="1">
    <location>
        <begin position="21"/>
        <end position="40"/>
    </location>
</feature>
<feature type="domain" description="PPIase cyclophilin-type" evidence="2">
    <location>
        <begin position="80"/>
        <end position="254"/>
    </location>
</feature>
<keyword evidence="5" id="KW-1185">Reference proteome</keyword>
<comment type="caution">
    <text evidence="4">The sequence shown here is derived from an EMBL/GenBank/DDBJ whole genome shotgun (WGS) entry which is preliminary data.</text>
</comment>
<name>A0A9K3Q1R0_9STRA</name>
<dbReference type="EMBL" id="JAGRRH010000078">
    <property type="protein sequence ID" value="KAG7337644.1"/>
    <property type="molecule type" value="Genomic_DNA"/>
</dbReference>
<evidence type="ECO:0000256" key="1">
    <source>
        <dbReference type="SAM" id="Phobius"/>
    </source>
</evidence>
<accession>A0A9K3Q1R0</accession>
<proteinExistence type="predicted"/>
<reference evidence="4" key="1">
    <citation type="journal article" date="2021" name="Sci. Rep.">
        <title>Diploid genomic architecture of Nitzschia inconspicua, an elite biomass production diatom.</title>
        <authorList>
            <person name="Oliver A."/>
            <person name="Podell S."/>
            <person name="Pinowska A."/>
            <person name="Traller J.C."/>
            <person name="Smith S.R."/>
            <person name="McClure R."/>
            <person name="Beliaev A."/>
            <person name="Bohutskyi P."/>
            <person name="Hill E.A."/>
            <person name="Rabines A."/>
            <person name="Zheng H."/>
            <person name="Allen L.Z."/>
            <person name="Kuo A."/>
            <person name="Grigoriev I.V."/>
            <person name="Allen A.E."/>
            <person name="Hazlebeck D."/>
            <person name="Allen E.E."/>
        </authorList>
    </citation>
    <scope>NUCLEOTIDE SEQUENCE</scope>
    <source>
        <strain evidence="4">Hildebrandi</strain>
    </source>
</reference>
<gene>
    <name evidence="3" type="ORF">IV203_011197</name>
    <name evidence="4" type="ORF">IV203_030975</name>
</gene>
<reference evidence="4" key="2">
    <citation type="submission" date="2021-04" db="EMBL/GenBank/DDBJ databases">
        <authorList>
            <person name="Podell S."/>
        </authorList>
    </citation>
    <scope>NUCLEOTIDE SEQUENCE</scope>
    <source>
        <strain evidence="4">Hildebrandi</strain>
    </source>
</reference>
<organism evidence="4 5">
    <name type="scientific">Nitzschia inconspicua</name>
    <dbReference type="NCBI Taxonomy" id="303405"/>
    <lineage>
        <taxon>Eukaryota</taxon>
        <taxon>Sar</taxon>
        <taxon>Stramenopiles</taxon>
        <taxon>Ochrophyta</taxon>
        <taxon>Bacillariophyta</taxon>
        <taxon>Bacillariophyceae</taxon>
        <taxon>Bacillariophycidae</taxon>
        <taxon>Bacillariales</taxon>
        <taxon>Bacillariaceae</taxon>
        <taxon>Nitzschia</taxon>
    </lineage>
</organism>
<evidence type="ECO:0000313" key="5">
    <source>
        <dbReference type="Proteomes" id="UP000693970"/>
    </source>
</evidence>
<keyword evidence="1" id="KW-0472">Membrane</keyword>
<dbReference type="AlphaFoldDB" id="A0A9K3Q1R0"/>
<sequence>MHHQRSRITVGKTRNGPWLAFWLFMILLVETLVVEGFVFGQSPHSTCTYQIKDFYASASGTEEPAKTDTVPGKISASSIYMDIEVANQPIGRLVFHLTNPSPLPIHAENFVQLIKGSRRGIDPKAHYVGCEFDYSPASIEDGMGRYRWGHQLRGRGRNALGRADQPISDPRNQLQCTHSCFGGQYYGNLYTEIEGDPGVFLTVPVAGPGFGSSKFSIVRVGESPKEWKERLLINSGIIGRMDPSSLETLHAMARQRIGPPKLVACGVLEID</sequence>